<feature type="domain" description="Acylphosphatase-like" evidence="8">
    <location>
        <begin position="3"/>
        <end position="90"/>
    </location>
</feature>
<dbReference type="SUPFAM" id="SSF54975">
    <property type="entry name" value="Acylphosphatase/BLUF domain-like"/>
    <property type="match status" value="1"/>
</dbReference>
<keyword evidence="10" id="KW-1185">Reference proteome</keyword>
<comment type="catalytic activity">
    <reaction evidence="4 5 6">
        <text>an acyl phosphate + H2O = a carboxylate + phosphate + H(+)</text>
        <dbReference type="Rhea" id="RHEA:14965"/>
        <dbReference type="ChEBI" id="CHEBI:15377"/>
        <dbReference type="ChEBI" id="CHEBI:15378"/>
        <dbReference type="ChEBI" id="CHEBI:29067"/>
        <dbReference type="ChEBI" id="CHEBI:43474"/>
        <dbReference type="ChEBI" id="CHEBI:59918"/>
        <dbReference type="EC" id="3.6.1.7"/>
    </reaction>
</comment>
<protein>
    <recommendedName>
        <fullName evidence="3 5">Acylphosphatase</fullName>
        <ecNumber evidence="2 5">3.6.1.7</ecNumber>
    </recommendedName>
</protein>
<dbReference type="PROSITE" id="PS51160">
    <property type="entry name" value="ACYLPHOSPHATASE_3"/>
    <property type="match status" value="1"/>
</dbReference>
<name>A0A1H4KLK9_9MICO</name>
<dbReference type="STRING" id="640635.SAMN04489806_1205"/>
<dbReference type="Gene3D" id="3.30.70.100">
    <property type="match status" value="1"/>
</dbReference>
<evidence type="ECO:0000256" key="2">
    <source>
        <dbReference type="ARBA" id="ARBA00012150"/>
    </source>
</evidence>
<dbReference type="InterPro" id="IPR001792">
    <property type="entry name" value="Acylphosphatase-like_dom"/>
</dbReference>
<dbReference type="GO" id="GO:0003998">
    <property type="term" value="F:acylphosphatase activity"/>
    <property type="evidence" value="ECO:0007669"/>
    <property type="project" value="UniProtKB-EC"/>
</dbReference>
<evidence type="ECO:0000256" key="1">
    <source>
        <dbReference type="ARBA" id="ARBA00005614"/>
    </source>
</evidence>
<dbReference type="PRINTS" id="PR00112">
    <property type="entry name" value="ACYLPHPHTASE"/>
</dbReference>
<sequence length="90" mass="10079">MMRKNVIVTGMVQGVGFRFSAQRKAQELHVTGWVRNRADGAVEAEIQGTEEQVDEMLRWLRQGPRGAEVGSFEVADVEELGSEKSFAIDR</sequence>
<comment type="similarity">
    <text evidence="1 7">Belongs to the acylphosphatase family.</text>
</comment>
<keyword evidence="5 6" id="KW-0378">Hydrolase</keyword>
<dbReference type="InterPro" id="IPR017968">
    <property type="entry name" value="Acylphosphatase_CS"/>
</dbReference>
<dbReference type="AlphaFoldDB" id="A0A1H4KLK9"/>
<accession>A0A1H4KLK9</accession>
<evidence type="ECO:0000259" key="8">
    <source>
        <dbReference type="PROSITE" id="PS51160"/>
    </source>
</evidence>
<evidence type="ECO:0000313" key="10">
    <source>
        <dbReference type="Proteomes" id="UP000199183"/>
    </source>
</evidence>
<dbReference type="RefSeq" id="WP_091181320.1">
    <property type="nucleotide sequence ID" value="NZ_FNRY01000001.1"/>
</dbReference>
<evidence type="ECO:0000256" key="5">
    <source>
        <dbReference type="PROSITE-ProRule" id="PRU00520"/>
    </source>
</evidence>
<evidence type="ECO:0000256" key="6">
    <source>
        <dbReference type="RuleBase" id="RU000553"/>
    </source>
</evidence>
<evidence type="ECO:0000256" key="3">
    <source>
        <dbReference type="ARBA" id="ARBA00015991"/>
    </source>
</evidence>
<evidence type="ECO:0000256" key="4">
    <source>
        <dbReference type="ARBA" id="ARBA00047645"/>
    </source>
</evidence>
<dbReference type="InterPro" id="IPR036046">
    <property type="entry name" value="Acylphosphatase-like_dom_sf"/>
</dbReference>
<evidence type="ECO:0000313" key="9">
    <source>
        <dbReference type="EMBL" id="SEB58985.1"/>
    </source>
</evidence>
<dbReference type="PROSITE" id="PS00151">
    <property type="entry name" value="ACYLPHOSPHATASE_2"/>
    <property type="match status" value="1"/>
</dbReference>
<dbReference type="PANTHER" id="PTHR47268:SF4">
    <property type="entry name" value="ACYLPHOSPHATASE"/>
    <property type="match status" value="1"/>
</dbReference>
<organism evidence="9 10">
    <name type="scientific">Paramicrobacterium humi</name>
    <dbReference type="NCBI Taxonomy" id="640635"/>
    <lineage>
        <taxon>Bacteria</taxon>
        <taxon>Bacillati</taxon>
        <taxon>Actinomycetota</taxon>
        <taxon>Actinomycetes</taxon>
        <taxon>Micrococcales</taxon>
        <taxon>Microbacteriaceae</taxon>
        <taxon>Paramicrobacterium</taxon>
    </lineage>
</organism>
<dbReference type="Pfam" id="PF00708">
    <property type="entry name" value="Acylphosphatase"/>
    <property type="match status" value="1"/>
</dbReference>
<dbReference type="EC" id="3.6.1.7" evidence="2 5"/>
<dbReference type="EMBL" id="FNRY01000001">
    <property type="protein sequence ID" value="SEB58985.1"/>
    <property type="molecule type" value="Genomic_DNA"/>
</dbReference>
<proteinExistence type="inferred from homology"/>
<dbReference type="OrthoDB" id="3182027at2"/>
<dbReference type="PANTHER" id="PTHR47268">
    <property type="entry name" value="ACYLPHOSPHATASE"/>
    <property type="match status" value="1"/>
</dbReference>
<feature type="active site" evidence="5">
    <location>
        <position position="36"/>
    </location>
</feature>
<dbReference type="PROSITE" id="PS00150">
    <property type="entry name" value="ACYLPHOSPHATASE_1"/>
    <property type="match status" value="1"/>
</dbReference>
<dbReference type="Proteomes" id="UP000199183">
    <property type="component" value="Unassembled WGS sequence"/>
</dbReference>
<gene>
    <name evidence="9" type="ORF">SAMN04489806_1205</name>
</gene>
<evidence type="ECO:0000256" key="7">
    <source>
        <dbReference type="RuleBase" id="RU004168"/>
    </source>
</evidence>
<reference evidence="9 10" key="1">
    <citation type="submission" date="2016-10" db="EMBL/GenBank/DDBJ databases">
        <authorList>
            <person name="de Groot N.N."/>
        </authorList>
    </citation>
    <scope>NUCLEOTIDE SEQUENCE [LARGE SCALE GENOMIC DNA]</scope>
    <source>
        <strain evidence="9 10">DSM 21799</strain>
    </source>
</reference>
<feature type="active site" evidence="5">
    <location>
        <position position="18"/>
    </location>
</feature>
<dbReference type="InterPro" id="IPR020456">
    <property type="entry name" value="Acylphosphatase"/>
</dbReference>